<evidence type="ECO:0000313" key="2">
    <source>
        <dbReference type="Proteomes" id="UP000502996"/>
    </source>
</evidence>
<dbReference type="Proteomes" id="UP000502996">
    <property type="component" value="Chromosome"/>
</dbReference>
<dbReference type="EMBL" id="CP049257">
    <property type="protein sequence ID" value="QIG45149.1"/>
    <property type="molecule type" value="Genomic_DNA"/>
</dbReference>
<gene>
    <name evidence="1" type="ORF">G5V58_22415</name>
</gene>
<dbReference type="AlphaFoldDB" id="A0A6G6WIU8"/>
<name>A0A6G6WIU8_9ACTN</name>
<proteinExistence type="predicted"/>
<dbReference type="RefSeq" id="WP_165237423.1">
    <property type="nucleotide sequence ID" value="NZ_CP049257.1"/>
</dbReference>
<keyword evidence="2" id="KW-1185">Reference proteome</keyword>
<reference evidence="1 2" key="1">
    <citation type="submission" date="2020-02" db="EMBL/GenBank/DDBJ databases">
        <title>Full genome sequence of Nocardioides sp. R-3366.</title>
        <authorList>
            <person name="Im W.-T."/>
        </authorList>
    </citation>
    <scope>NUCLEOTIDE SEQUENCE [LARGE SCALE GENOMIC DNA]</scope>
    <source>
        <strain evidence="1 2">R-3366</strain>
    </source>
</reference>
<sequence>MDAAGGTISAGEAPGGWQVVVSAASAAALGAWKVFVTCSATSDVVADAVGTASMVTAFTVSCPSGQRAVGGGFIGDESSLVARSGPIGAAPDQFGTSPDGTVPTRWRIDLAQPAVGGAVVLCSASADATLRGAALSTPGNGTTAGVATAT</sequence>
<accession>A0A6G6WIU8</accession>
<evidence type="ECO:0000313" key="1">
    <source>
        <dbReference type="EMBL" id="QIG45149.1"/>
    </source>
</evidence>
<dbReference type="KEGG" id="nano:G5V58_22415"/>
<organism evidence="1 2">
    <name type="scientific">Nocardioides anomalus</name>
    <dbReference type="NCBI Taxonomy" id="2712223"/>
    <lineage>
        <taxon>Bacteria</taxon>
        <taxon>Bacillati</taxon>
        <taxon>Actinomycetota</taxon>
        <taxon>Actinomycetes</taxon>
        <taxon>Propionibacteriales</taxon>
        <taxon>Nocardioidaceae</taxon>
        <taxon>Nocardioides</taxon>
    </lineage>
</organism>
<protein>
    <submittedName>
        <fullName evidence="1">Uncharacterized protein</fullName>
    </submittedName>
</protein>